<keyword evidence="3 6" id="KW-1133">Transmembrane helix</keyword>
<reference evidence="9" key="1">
    <citation type="journal article" date="2021" name="Environ. Microbiol.">
        <title>Genomic characterization of three novel Desulfobacterota classes expand the metabolic and phylogenetic diversity of the phylum.</title>
        <authorList>
            <person name="Murphy C.L."/>
            <person name="Biggerstaff J."/>
            <person name="Eichhorn A."/>
            <person name="Ewing E."/>
            <person name="Shahan R."/>
            <person name="Soriano D."/>
            <person name="Stewart S."/>
            <person name="VanMol K."/>
            <person name="Walker R."/>
            <person name="Walters P."/>
            <person name="Elshahed M.S."/>
            <person name="Youssef N.H."/>
        </authorList>
    </citation>
    <scope>NUCLEOTIDE SEQUENCE</scope>
    <source>
        <strain evidence="9">Zod_Metabat.24</strain>
    </source>
</reference>
<dbReference type="AlphaFoldDB" id="A0A9D8PN76"/>
<evidence type="ECO:0000256" key="5">
    <source>
        <dbReference type="SAM" id="Coils"/>
    </source>
</evidence>
<evidence type="ECO:0000313" key="9">
    <source>
        <dbReference type="EMBL" id="MBN1572854.1"/>
    </source>
</evidence>
<feature type="domain" description="Multidrug resistance protein MdtA-like barrel-sandwich hybrid" evidence="7">
    <location>
        <begin position="51"/>
        <end position="209"/>
    </location>
</feature>
<keyword evidence="5" id="KW-0175">Coiled coil</keyword>
<protein>
    <submittedName>
        <fullName evidence="9">HlyD family secretion protein</fullName>
    </submittedName>
</protein>
<evidence type="ECO:0000256" key="1">
    <source>
        <dbReference type="ARBA" id="ARBA00004167"/>
    </source>
</evidence>
<dbReference type="SUPFAM" id="SSF111369">
    <property type="entry name" value="HlyD-like secretion proteins"/>
    <property type="match status" value="1"/>
</dbReference>
<evidence type="ECO:0000313" key="10">
    <source>
        <dbReference type="Proteomes" id="UP000809273"/>
    </source>
</evidence>
<reference evidence="9" key="2">
    <citation type="submission" date="2021-01" db="EMBL/GenBank/DDBJ databases">
        <authorList>
            <person name="Hahn C.R."/>
            <person name="Youssef N.H."/>
            <person name="Elshahed M."/>
        </authorList>
    </citation>
    <scope>NUCLEOTIDE SEQUENCE</scope>
    <source>
        <strain evidence="9">Zod_Metabat.24</strain>
    </source>
</reference>
<comment type="caution">
    <text evidence="9">The sequence shown here is derived from an EMBL/GenBank/DDBJ whole genome shotgun (WGS) entry which is preliminary data.</text>
</comment>
<dbReference type="InterPro" id="IPR050739">
    <property type="entry name" value="MFP"/>
</dbReference>
<keyword evidence="4 6" id="KW-0472">Membrane</keyword>
<dbReference type="Proteomes" id="UP000809273">
    <property type="component" value="Unassembled WGS sequence"/>
</dbReference>
<evidence type="ECO:0000256" key="4">
    <source>
        <dbReference type="ARBA" id="ARBA00023136"/>
    </source>
</evidence>
<evidence type="ECO:0000259" key="8">
    <source>
        <dbReference type="Pfam" id="PF25990"/>
    </source>
</evidence>
<evidence type="ECO:0000256" key="3">
    <source>
        <dbReference type="ARBA" id="ARBA00022989"/>
    </source>
</evidence>
<name>A0A9D8PN76_9DELT</name>
<feature type="domain" description="YknX-like beta-barrel" evidence="8">
    <location>
        <begin position="215"/>
        <end position="302"/>
    </location>
</feature>
<organism evidence="9 10">
    <name type="scientific">Candidatus Zymogenus saltonus</name>
    <dbReference type="NCBI Taxonomy" id="2844893"/>
    <lineage>
        <taxon>Bacteria</taxon>
        <taxon>Deltaproteobacteria</taxon>
        <taxon>Candidatus Zymogenia</taxon>
        <taxon>Candidatus Zymogeniales</taxon>
        <taxon>Candidatus Zymogenaceae</taxon>
        <taxon>Candidatus Zymogenus</taxon>
    </lineage>
</organism>
<feature type="transmembrane region" description="Helical" evidence="6">
    <location>
        <begin position="12"/>
        <end position="32"/>
    </location>
</feature>
<dbReference type="PANTHER" id="PTHR30386">
    <property type="entry name" value="MEMBRANE FUSION SUBUNIT OF EMRAB-TOLC MULTIDRUG EFFLUX PUMP"/>
    <property type="match status" value="1"/>
</dbReference>
<dbReference type="EMBL" id="JAFGIX010000031">
    <property type="protein sequence ID" value="MBN1572854.1"/>
    <property type="molecule type" value="Genomic_DNA"/>
</dbReference>
<sequence>MDIKETIKRREIAIPLFFICLGIIAALIWWIFTYGTVRTDNAKVDADILYITSDTAGILVDFSVSEYNRVSIGETIAEIDPLIGSTERIKNEENLEAFSTLSEIKQQMDTLENKVSLAEKSYRRNKTLFDSGGISKMKLDDEWTTLSVLKSQLFASKNLYDMAKNILNITEADTPYIPLRSPIDGYLARKLVSSGELVVQGKPVFAVVDLSKIWITARIDEDDIADIKKGQPVKVKIDSYSGEKFWGEVSDIGVAASSVFSIIPQDNASGNYIKVTQTIPIKITVDPRGFVFRPGSNAAVTVYAKR</sequence>
<dbReference type="Pfam" id="PF25990">
    <property type="entry name" value="Beta-barrel_YknX"/>
    <property type="match status" value="1"/>
</dbReference>
<gene>
    <name evidence="9" type="ORF">JW984_06610</name>
</gene>
<feature type="coiled-coil region" evidence="5">
    <location>
        <begin position="94"/>
        <end position="121"/>
    </location>
</feature>
<dbReference type="Gene3D" id="2.40.30.170">
    <property type="match status" value="1"/>
</dbReference>
<evidence type="ECO:0000256" key="2">
    <source>
        <dbReference type="ARBA" id="ARBA00022692"/>
    </source>
</evidence>
<dbReference type="GO" id="GO:0016020">
    <property type="term" value="C:membrane"/>
    <property type="evidence" value="ECO:0007669"/>
    <property type="project" value="UniProtKB-SubCell"/>
</dbReference>
<dbReference type="InterPro" id="IPR058636">
    <property type="entry name" value="Beta-barrel_YknX"/>
</dbReference>
<evidence type="ECO:0000259" key="7">
    <source>
        <dbReference type="Pfam" id="PF25917"/>
    </source>
</evidence>
<keyword evidence="2 6" id="KW-0812">Transmembrane</keyword>
<comment type="subcellular location">
    <subcellularLocation>
        <location evidence="1">Membrane</location>
        <topology evidence="1">Single-pass membrane protein</topology>
    </subcellularLocation>
</comment>
<evidence type="ECO:0000256" key="6">
    <source>
        <dbReference type="SAM" id="Phobius"/>
    </source>
</evidence>
<dbReference type="PANTHER" id="PTHR30386:SF26">
    <property type="entry name" value="TRANSPORT PROTEIN COMB"/>
    <property type="match status" value="1"/>
</dbReference>
<dbReference type="InterPro" id="IPR058625">
    <property type="entry name" value="MdtA-like_BSH"/>
</dbReference>
<dbReference type="Pfam" id="PF25917">
    <property type="entry name" value="BSH_RND"/>
    <property type="match status" value="1"/>
</dbReference>
<proteinExistence type="predicted"/>
<accession>A0A9D8PN76</accession>